<dbReference type="Proteomes" id="UP000053263">
    <property type="component" value="Unassembled WGS sequence"/>
</dbReference>
<dbReference type="EMBL" id="KN832584">
    <property type="protein sequence ID" value="KII83093.1"/>
    <property type="molecule type" value="Genomic_DNA"/>
</dbReference>
<reference evidence="1 2" key="1">
    <citation type="submission" date="2014-06" db="EMBL/GenBank/DDBJ databases">
        <title>Evolutionary Origins and Diversification of the Mycorrhizal Mutualists.</title>
        <authorList>
            <consortium name="DOE Joint Genome Institute"/>
            <consortium name="Mycorrhizal Genomics Consortium"/>
            <person name="Kohler A."/>
            <person name="Kuo A."/>
            <person name="Nagy L.G."/>
            <person name="Floudas D."/>
            <person name="Copeland A."/>
            <person name="Barry K.W."/>
            <person name="Cichocki N."/>
            <person name="Veneault-Fourrey C."/>
            <person name="LaButti K."/>
            <person name="Lindquist E.A."/>
            <person name="Lipzen A."/>
            <person name="Lundell T."/>
            <person name="Morin E."/>
            <person name="Murat C."/>
            <person name="Riley R."/>
            <person name="Ohm R."/>
            <person name="Sun H."/>
            <person name="Tunlid A."/>
            <person name="Henrissat B."/>
            <person name="Grigoriev I.V."/>
            <person name="Hibbett D.S."/>
            <person name="Martin F."/>
        </authorList>
    </citation>
    <scope>NUCLEOTIDE SEQUENCE [LARGE SCALE GENOMIC DNA]</scope>
    <source>
        <strain evidence="1 2">FD-325 SS-3</strain>
    </source>
</reference>
<name>A0A0C9T4P3_PLICR</name>
<protein>
    <submittedName>
        <fullName evidence="1">Uncharacterized protein</fullName>
    </submittedName>
</protein>
<dbReference type="HOGENOM" id="CLU_1240587_0_0_1"/>
<dbReference type="AlphaFoldDB" id="A0A0C9T4P3"/>
<gene>
    <name evidence="1" type="ORF">PLICRDRAFT_180749</name>
</gene>
<keyword evidence="2" id="KW-1185">Reference proteome</keyword>
<evidence type="ECO:0000313" key="1">
    <source>
        <dbReference type="EMBL" id="KII83093.1"/>
    </source>
</evidence>
<evidence type="ECO:0000313" key="2">
    <source>
        <dbReference type="Proteomes" id="UP000053263"/>
    </source>
</evidence>
<organism evidence="1 2">
    <name type="scientific">Plicaturopsis crispa FD-325 SS-3</name>
    <dbReference type="NCBI Taxonomy" id="944288"/>
    <lineage>
        <taxon>Eukaryota</taxon>
        <taxon>Fungi</taxon>
        <taxon>Dikarya</taxon>
        <taxon>Basidiomycota</taxon>
        <taxon>Agaricomycotina</taxon>
        <taxon>Agaricomycetes</taxon>
        <taxon>Agaricomycetidae</taxon>
        <taxon>Amylocorticiales</taxon>
        <taxon>Amylocorticiaceae</taxon>
        <taxon>Plicatura</taxon>
        <taxon>Plicaturopsis crispa</taxon>
    </lineage>
</organism>
<accession>A0A0C9T4P3</accession>
<proteinExistence type="predicted"/>
<sequence>MDDQTETHNPGSVSDNILWQTQICHIRKCLATIGSVHPDHRSHPQLLFRPYQLLVVCERILGRSLLRSEPKEIPPYIQMLWSAYEDPTFATLSPSIMEVIQTIQWEVDEDTPDPNADIILDDLPAGLFVPLEELRCIPHIATYLRKHPNFGAIPPDVYDSPSRMIAKLSHDATRRENLSQQKMLEKRDRVAAIIKEIEELDQIILAKKSESPSAGGKAKQGAN</sequence>